<evidence type="ECO:0000313" key="2">
    <source>
        <dbReference type="EMBL" id="SVC26713.1"/>
    </source>
</evidence>
<reference evidence="2" key="1">
    <citation type="submission" date="2018-05" db="EMBL/GenBank/DDBJ databases">
        <authorList>
            <person name="Lanie J.A."/>
            <person name="Ng W.-L."/>
            <person name="Kazmierczak K.M."/>
            <person name="Andrzejewski T.M."/>
            <person name="Davidsen T.M."/>
            <person name="Wayne K.J."/>
            <person name="Tettelin H."/>
            <person name="Glass J.I."/>
            <person name="Rusch D."/>
            <person name="Podicherti R."/>
            <person name="Tsui H.-C.T."/>
            <person name="Winkler M.E."/>
        </authorList>
    </citation>
    <scope>NUCLEOTIDE SEQUENCE</scope>
</reference>
<proteinExistence type="predicted"/>
<accession>A0A382KT70</accession>
<dbReference type="EMBL" id="UINC01082180">
    <property type="protein sequence ID" value="SVC26713.1"/>
    <property type="molecule type" value="Genomic_DNA"/>
</dbReference>
<feature type="region of interest" description="Disordered" evidence="1">
    <location>
        <begin position="1"/>
        <end position="27"/>
    </location>
</feature>
<sequence>MFDFPQSQNRREQAALALPTGSDTLRA</sequence>
<organism evidence="2">
    <name type="scientific">marine metagenome</name>
    <dbReference type="NCBI Taxonomy" id="408172"/>
    <lineage>
        <taxon>unclassified sequences</taxon>
        <taxon>metagenomes</taxon>
        <taxon>ecological metagenomes</taxon>
    </lineage>
</organism>
<protein>
    <submittedName>
        <fullName evidence="2">Uncharacterized protein</fullName>
    </submittedName>
</protein>
<name>A0A382KT70_9ZZZZ</name>
<evidence type="ECO:0000256" key="1">
    <source>
        <dbReference type="SAM" id="MobiDB-lite"/>
    </source>
</evidence>
<dbReference type="AlphaFoldDB" id="A0A382KT70"/>
<gene>
    <name evidence="2" type="ORF">METZ01_LOCUS279567</name>
</gene>